<dbReference type="AlphaFoldDB" id="A0AAV7V1T0"/>
<accession>A0AAV7V1T0</accession>
<evidence type="ECO:0000313" key="2">
    <source>
        <dbReference type="Proteomes" id="UP001066276"/>
    </source>
</evidence>
<keyword evidence="2" id="KW-1185">Reference proteome</keyword>
<gene>
    <name evidence="1" type="ORF">NDU88_004675</name>
</gene>
<sequence length="195" mass="21635">MVSTRASSGTLRPEQATAIAILMHPQGPKWFRIDKRLDSQHDSNKVVRLCVAIVLCTLSTVGRALNLECIMTEAHLDPEGNSPPTFVGHGAKTTFDYIFFSAPLRDWLGPYGISVSGFGNHFYIFVDVGSFFGFTSPSRIICKTTLKTTDQEGRLKWDKIVPEAFLKSLVGKKREFDILLVSSLSLSHFGVPIRT</sequence>
<protein>
    <submittedName>
        <fullName evidence="1">Uncharacterized protein</fullName>
    </submittedName>
</protein>
<organism evidence="1 2">
    <name type="scientific">Pleurodeles waltl</name>
    <name type="common">Iberian ribbed newt</name>
    <dbReference type="NCBI Taxonomy" id="8319"/>
    <lineage>
        <taxon>Eukaryota</taxon>
        <taxon>Metazoa</taxon>
        <taxon>Chordata</taxon>
        <taxon>Craniata</taxon>
        <taxon>Vertebrata</taxon>
        <taxon>Euteleostomi</taxon>
        <taxon>Amphibia</taxon>
        <taxon>Batrachia</taxon>
        <taxon>Caudata</taxon>
        <taxon>Salamandroidea</taxon>
        <taxon>Salamandridae</taxon>
        <taxon>Pleurodelinae</taxon>
        <taxon>Pleurodeles</taxon>
    </lineage>
</organism>
<evidence type="ECO:0000313" key="1">
    <source>
        <dbReference type="EMBL" id="KAJ1195395.1"/>
    </source>
</evidence>
<reference evidence="1" key="1">
    <citation type="journal article" date="2022" name="bioRxiv">
        <title>Sequencing and chromosome-scale assembly of the giantPleurodeles waltlgenome.</title>
        <authorList>
            <person name="Brown T."/>
            <person name="Elewa A."/>
            <person name="Iarovenko S."/>
            <person name="Subramanian E."/>
            <person name="Araus A.J."/>
            <person name="Petzold A."/>
            <person name="Susuki M."/>
            <person name="Suzuki K.-i.T."/>
            <person name="Hayashi T."/>
            <person name="Toyoda A."/>
            <person name="Oliveira C."/>
            <person name="Osipova E."/>
            <person name="Leigh N.D."/>
            <person name="Simon A."/>
            <person name="Yun M.H."/>
        </authorList>
    </citation>
    <scope>NUCLEOTIDE SEQUENCE</scope>
    <source>
        <strain evidence="1">20211129_DDA</strain>
        <tissue evidence="1">Liver</tissue>
    </source>
</reference>
<dbReference type="EMBL" id="JANPWB010000004">
    <property type="protein sequence ID" value="KAJ1195395.1"/>
    <property type="molecule type" value="Genomic_DNA"/>
</dbReference>
<proteinExistence type="predicted"/>
<name>A0AAV7V1T0_PLEWA</name>
<comment type="caution">
    <text evidence="1">The sequence shown here is derived from an EMBL/GenBank/DDBJ whole genome shotgun (WGS) entry which is preliminary data.</text>
</comment>
<dbReference type="Proteomes" id="UP001066276">
    <property type="component" value="Chromosome 2_2"/>
</dbReference>